<dbReference type="Proteomes" id="UP000053660">
    <property type="component" value="Unassembled WGS sequence"/>
</dbReference>
<sequence>MENVSLVCLGRQVLYDRSLKSMDDALEYFKLSGHEFGFANLDELRKKHSESSSSDLKYVIELITGSETLVVVDPSDIYRLTTRNRNTHDNLLNLPQDFRAALKGRKIAANLGNEGLCQMLQILIHMKMVWKTYTDFWVLPRTPWTTQQLKALNLVCAEEDLKMFDGKDSIPLLNQ</sequence>
<gene>
    <name evidence="1" type="ORF">OESDEN_12331</name>
</gene>
<dbReference type="OrthoDB" id="10057854at2759"/>
<protein>
    <submittedName>
        <fullName evidence="1">Uncharacterized protein</fullName>
    </submittedName>
</protein>
<accession>A0A0B1SXF2</accession>
<evidence type="ECO:0000313" key="2">
    <source>
        <dbReference type="Proteomes" id="UP000053660"/>
    </source>
</evidence>
<name>A0A0B1SXF2_OESDE</name>
<organism evidence="1 2">
    <name type="scientific">Oesophagostomum dentatum</name>
    <name type="common">Nodular worm</name>
    <dbReference type="NCBI Taxonomy" id="61180"/>
    <lineage>
        <taxon>Eukaryota</taxon>
        <taxon>Metazoa</taxon>
        <taxon>Ecdysozoa</taxon>
        <taxon>Nematoda</taxon>
        <taxon>Chromadorea</taxon>
        <taxon>Rhabditida</taxon>
        <taxon>Rhabditina</taxon>
        <taxon>Rhabditomorpha</taxon>
        <taxon>Strongyloidea</taxon>
        <taxon>Strongylidae</taxon>
        <taxon>Oesophagostomum</taxon>
    </lineage>
</organism>
<proteinExistence type="predicted"/>
<dbReference type="EMBL" id="KN556838">
    <property type="protein sequence ID" value="KHJ87885.1"/>
    <property type="molecule type" value="Genomic_DNA"/>
</dbReference>
<keyword evidence="2" id="KW-1185">Reference proteome</keyword>
<dbReference type="AlphaFoldDB" id="A0A0B1SXF2"/>
<evidence type="ECO:0000313" key="1">
    <source>
        <dbReference type="EMBL" id="KHJ87885.1"/>
    </source>
</evidence>
<reference evidence="1 2" key="1">
    <citation type="submission" date="2014-03" db="EMBL/GenBank/DDBJ databases">
        <title>Draft genome of the hookworm Oesophagostomum dentatum.</title>
        <authorList>
            <person name="Mitreva M."/>
        </authorList>
    </citation>
    <scope>NUCLEOTIDE SEQUENCE [LARGE SCALE GENOMIC DNA]</scope>
    <source>
        <strain evidence="1 2">OD-Hann</strain>
    </source>
</reference>